<dbReference type="SUPFAM" id="SSF55781">
    <property type="entry name" value="GAF domain-like"/>
    <property type="match status" value="1"/>
</dbReference>
<accession>A0A1F7WKX5</accession>
<feature type="transmembrane region" description="Helical" evidence="1">
    <location>
        <begin position="92"/>
        <end position="113"/>
    </location>
</feature>
<keyword evidence="1" id="KW-0812">Transmembrane</keyword>
<protein>
    <recommendedName>
        <fullName evidence="4">GAF domain-containing protein</fullName>
    </recommendedName>
</protein>
<evidence type="ECO:0000256" key="1">
    <source>
        <dbReference type="SAM" id="Phobius"/>
    </source>
</evidence>
<comment type="caution">
    <text evidence="2">The sequence shown here is derived from an EMBL/GenBank/DDBJ whole genome shotgun (WGS) entry which is preliminary data.</text>
</comment>
<keyword evidence="1" id="KW-0472">Membrane</keyword>
<name>A0A1F7WKX5_9BACT</name>
<feature type="transmembrane region" description="Helical" evidence="1">
    <location>
        <begin position="6"/>
        <end position="27"/>
    </location>
</feature>
<evidence type="ECO:0008006" key="4">
    <source>
        <dbReference type="Google" id="ProtNLM"/>
    </source>
</evidence>
<organism evidence="2 3">
    <name type="scientific">Candidatus Wallbacteria bacterium GWC2_49_35</name>
    <dbReference type="NCBI Taxonomy" id="1817813"/>
    <lineage>
        <taxon>Bacteria</taxon>
        <taxon>Candidatus Walliibacteriota</taxon>
    </lineage>
</organism>
<dbReference type="Proteomes" id="UP000178735">
    <property type="component" value="Unassembled WGS sequence"/>
</dbReference>
<dbReference type="Gene3D" id="3.30.450.40">
    <property type="match status" value="1"/>
</dbReference>
<feature type="transmembrane region" description="Helical" evidence="1">
    <location>
        <begin position="60"/>
        <end position="80"/>
    </location>
</feature>
<keyword evidence="1" id="KW-1133">Transmembrane helix</keyword>
<dbReference type="EMBL" id="MGFH01000185">
    <property type="protein sequence ID" value="OGM03177.1"/>
    <property type="molecule type" value="Genomic_DNA"/>
</dbReference>
<dbReference type="InterPro" id="IPR029016">
    <property type="entry name" value="GAF-like_dom_sf"/>
</dbReference>
<reference evidence="2 3" key="1">
    <citation type="journal article" date="2016" name="Nat. Commun.">
        <title>Thousands of microbial genomes shed light on interconnected biogeochemical processes in an aquifer system.</title>
        <authorList>
            <person name="Anantharaman K."/>
            <person name="Brown C.T."/>
            <person name="Hug L.A."/>
            <person name="Sharon I."/>
            <person name="Castelle C.J."/>
            <person name="Probst A.J."/>
            <person name="Thomas B.C."/>
            <person name="Singh A."/>
            <person name="Wilkins M.J."/>
            <person name="Karaoz U."/>
            <person name="Brodie E.L."/>
            <person name="Williams K.H."/>
            <person name="Hubbard S.S."/>
            <person name="Banfield J.F."/>
        </authorList>
    </citation>
    <scope>NUCLEOTIDE SEQUENCE [LARGE SCALE GENOMIC DNA]</scope>
</reference>
<feature type="transmembrane region" description="Helical" evidence="1">
    <location>
        <begin position="34"/>
        <end position="54"/>
    </location>
</feature>
<evidence type="ECO:0000313" key="2">
    <source>
        <dbReference type="EMBL" id="OGM03177.1"/>
    </source>
</evidence>
<proteinExistence type="predicted"/>
<dbReference type="AlphaFoldDB" id="A0A1F7WKX5"/>
<gene>
    <name evidence="2" type="ORF">A2008_13035</name>
</gene>
<sequence length="322" mass="35383">MLKFSVYNYSLKIGILLIIVAFIVGFFGNKYQSVAFALAYYQYLYVLVITFAGIQYGMVGGFFTSTLICILHVVGLNVNASYYTNNSAPVHYNFQLVFFTLMGLVSGLSYELVGRQCANLNKSVSELTKKLQAAQQAAQSSSGHSGQEAPAAQPQQVDTSVKYYNYLLKFCRNLAAAKSAEDVYEVLFKSIAIDYAMKEIALFTVAEKGRLLVGTLKKNLAHIEKIEEININFGEGIIGKAAVNQQLILNDVSDKTVDWQLAIPLTVHSSLHAVIGVAKCRTIGLITTEDTQYISKLAEISSAAIESYIPKESAKDQSKEKS</sequence>
<evidence type="ECO:0000313" key="3">
    <source>
        <dbReference type="Proteomes" id="UP000178735"/>
    </source>
</evidence>